<dbReference type="EMBL" id="CP155447">
    <property type="protein sequence ID" value="XBH07108.1"/>
    <property type="molecule type" value="Genomic_DNA"/>
</dbReference>
<proteinExistence type="predicted"/>
<accession>A0AAU7CQ18</accession>
<organism evidence="1">
    <name type="scientific">Singulisphaera sp. Ch08</name>
    <dbReference type="NCBI Taxonomy" id="3120278"/>
    <lineage>
        <taxon>Bacteria</taxon>
        <taxon>Pseudomonadati</taxon>
        <taxon>Planctomycetota</taxon>
        <taxon>Planctomycetia</taxon>
        <taxon>Isosphaerales</taxon>
        <taxon>Isosphaeraceae</taxon>
        <taxon>Singulisphaera</taxon>
    </lineage>
</organism>
<gene>
    <name evidence="1" type="ORF">V5E97_14015</name>
</gene>
<evidence type="ECO:0000313" key="1">
    <source>
        <dbReference type="EMBL" id="XBH07108.1"/>
    </source>
</evidence>
<reference evidence="1" key="1">
    <citation type="submission" date="2024-05" db="EMBL/GenBank/DDBJ databases">
        <title>Planctomycetes of the genus Singulisphaera possess chitinolytic capabilities.</title>
        <authorList>
            <person name="Ivanova A."/>
        </authorList>
    </citation>
    <scope>NUCLEOTIDE SEQUENCE</scope>
    <source>
        <strain evidence="1">Ch08T</strain>
    </source>
</reference>
<name>A0AAU7CQ18_9BACT</name>
<protein>
    <submittedName>
        <fullName evidence="1">Uncharacterized protein</fullName>
    </submittedName>
</protein>
<dbReference type="AlphaFoldDB" id="A0AAU7CQ18"/>
<dbReference type="RefSeq" id="WP_406699953.1">
    <property type="nucleotide sequence ID" value="NZ_CP155447.1"/>
</dbReference>
<sequence>MPRKIPRAVILVIGLVIGWGLDHLPRSGSVVLASGSDRAGESIVASGPVMLGYNDGKKVQIPLEAIYYLDYKGGRLLATIPSFKQSIGSAKLIDTFGERDLVADFKLNLDSGQRPQFLMTTGSLGTYSEGWAPLFVFETTTGQVAVYKVEQHMVGAKTTPKFELMEVHPIPAPTPPPEPR</sequence>